<dbReference type="Proteomes" id="UP000006512">
    <property type="component" value="Unassembled WGS sequence"/>
</dbReference>
<sequence>MKVCLILLRKEVKILYDNLDEYGHGFRQVGENFPDYLDVRVK</sequence>
<keyword evidence="2" id="KW-1185">Reference proteome</keyword>
<name>F4QU62_9CAUL</name>
<dbReference type="STRING" id="715226.ABI_47110"/>
<evidence type="ECO:0000313" key="2">
    <source>
        <dbReference type="Proteomes" id="UP000006512"/>
    </source>
</evidence>
<dbReference type="EMBL" id="GL883081">
    <property type="protein sequence ID" value="EGF89362.1"/>
    <property type="molecule type" value="Genomic_DNA"/>
</dbReference>
<organism evidence="1 2">
    <name type="scientific">Asticcacaulis biprosthecium C19</name>
    <dbReference type="NCBI Taxonomy" id="715226"/>
    <lineage>
        <taxon>Bacteria</taxon>
        <taxon>Pseudomonadati</taxon>
        <taxon>Pseudomonadota</taxon>
        <taxon>Alphaproteobacteria</taxon>
        <taxon>Caulobacterales</taxon>
        <taxon>Caulobacteraceae</taxon>
        <taxon>Asticcacaulis</taxon>
    </lineage>
</organism>
<reference evidence="2" key="1">
    <citation type="submission" date="2011-03" db="EMBL/GenBank/DDBJ databases">
        <title>Draft genome sequence of Brevundimonas diminuta.</title>
        <authorList>
            <person name="Brown P.J.B."/>
            <person name="Buechlein A."/>
            <person name="Hemmerich C."/>
            <person name="Brun Y.V."/>
        </authorList>
    </citation>
    <scope>NUCLEOTIDE SEQUENCE [LARGE SCALE GENOMIC DNA]</scope>
    <source>
        <strain evidence="2">C19</strain>
    </source>
</reference>
<accession>F4QU62</accession>
<protein>
    <submittedName>
        <fullName evidence="1">Uncharacterized protein</fullName>
    </submittedName>
</protein>
<gene>
    <name evidence="1" type="ORF">ABI_47110</name>
</gene>
<evidence type="ECO:0000313" key="1">
    <source>
        <dbReference type="EMBL" id="EGF89362.1"/>
    </source>
</evidence>
<dbReference type="HOGENOM" id="CLU_3246584_0_0_5"/>
<dbReference type="AlphaFoldDB" id="F4QU62"/>
<proteinExistence type="predicted"/>